<evidence type="ECO:0000256" key="2">
    <source>
        <dbReference type="ARBA" id="ARBA00005887"/>
    </source>
</evidence>
<keyword evidence="5 8" id="KW-1133">Transmembrane helix</keyword>
<dbReference type="InterPro" id="IPR029020">
    <property type="entry name" value="Ammonium/urea_transptr"/>
</dbReference>
<dbReference type="EMBL" id="JELY01001380">
    <property type="protein sequence ID" value="KYF55987.1"/>
    <property type="molecule type" value="Genomic_DNA"/>
</dbReference>
<feature type="transmembrane region" description="Helical" evidence="8">
    <location>
        <begin position="197"/>
        <end position="219"/>
    </location>
</feature>
<evidence type="ECO:0000259" key="9">
    <source>
        <dbReference type="Pfam" id="PF00909"/>
    </source>
</evidence>
<dbReference type="InterPro" id="IPR001905">
    <property type="entry name" value="Ammonium_transpt"/>
</dbReference>
<evidence type="ECO:0000256" key="3">
    <source>
        <dbReference type="ARBA" id="ARBA00022448"/>
    </source>
</evidence>
<feature type="transmembrane region" description="Helical" evidence="8">
    <location>
        <begin position="240"/>
        <end position="257"/>
    </location>
</feature>
<sequence>MSDVAPLDVAKQIADVEVSINSVWILVSGSLVMFMQAGFAMVETGLTRAKNAAHTMGMNFLVYAIGILGFWSVGFALQMGGVGALGTLGGDGTLASEFTVTVAGRELGLFGTTGFFLTGEVFTPAVATIFFFQMVFMDTTATIPTGAMAERWKFLSFVLFSAVISTIIYPIYANWVWGGGWLSTLGRDFGLGHGHVDFAGCSVVHMTGGIIAFIGAKMLGPRVGKYDRSGMPRAIPGHNIPMVVIGTFILAFGWFGFNAGSTLAGTDRQIGVVAANTMLASASGAIAAYIYVTARYGKPDVTMLCNGMLAGLVSITASCAFVSAPAAVLIGAVAGVLVVVSTLFVEGRLKVDDPVGAVSVHAVNGTWGILALGLFANGRYGAGLNGVDGPVRGLLHGDWSQLAAQLVGVAANVLYVVPVSATALFIIDRVVGNRVSTEDELGGLDEPEMGLQGYTGGAHTGGAITPEPDSTLVIMAGE</sequence>
<dbReference type="NCBIfam" id="TIGR00836">
    <property type="entry name" value="amt"/>
    <property type="match status" value="1"/>
</dbReference>
<feature type="transmembrane region" description="Helical" evidence="8">
    <location>
        <begin position="357"/>
        <end position="376"/>
    </location>
</feature>
<feature type="transmembrane region" description="Helical" evidence="8">
    <location>
        <begin position="107"/>
        <end position="133"/>
    </location>
</feature>
<feature type="transmembrane region" description="Helical" evidence="8">
    <location>
        <begin position="304"/>
        <end position="323"/>
    </location>
</feature>
<dbReference type="PANTHER" id="PTHR11730:SF89">
    <property type="entry name" value="AMMONIUM TRANSPORTER SLL0108-RELATED"/>
    <property type="match status" value="1"/>
</dbReference>
<dbReference type="InterPro" id="IPR024041">
    <property type="entry name" value="NH4_transpt_AmtB-like_dom"/>
</dbReference>
<keyword evidence="6 8" id="KW-0472">Membrane</keyword>
<reference evidence="10 11" key="1">
    <citation type="submission" date="2014-02" db="EMBL/GenBank/DDBJ databases">
        <title>The small core and large imbalanced accessory genome model reveals a collaborative survival strategy of Sorangium cellulosum strains in nature.</title>
        <authorList>
            <person name="Han K."/>
            <person name="Peng R."/>
            <person name="Blom J."/>
            <person name="Li Y.-Z."/>
        </authorList>
    </citation>
    <scope>NUCLEOTIDE SEQUENCE [LARGE SCALE GENOMIC DNA]</scope>
    <source>
        <strain evidence="10 11">So0157-25</strain>
    </source>
</reference>
<dbReference type="Proteomes" id="UP000075420">
    <property type="component" value="Unassembled WGS sequence"/>
</dbReference>
<organism evidence="10 11">
    <name type="scientific">Sorangium cellulosum</name>
    <name type="common">Polyangium cellulosum</name>
    <dbReference type="NCBI Taxonomy" id="56"/>
    <lineage>
        <taxon>Bacteria</taxon>
        <taxon>Pseudomonadati</taxon>
        <taxon>Myxococcota</taxon>
        <taxon>Polyangia</taxon>
        <taxon>Polyangiales</taxon>
        <taxon>Polyangiaceae</taxon>
        <taxon>Sorangium</taxon>
    </lineage>
</organism>
<evidence type="ECO:0000313" key="10">
    <source>
        <dbReference type="EMBL" id="KYF55987.1"/>
    </source>
</evidence>
<dbReference type="GO" id="GO:0008519">
    <property type="term" value="F:ammonium channel activity"/>
    <property type="evidence" value="ECO:0007669"/>
    <property type="project" value="InterPro"/>
</dbReference>
<evidence type="ECO:0000256" key="6">
    <source>
        <dbReference type="ARBA" id="ARBA00023136"/>
    </source>
</evidence>
<protein>
    <recommendedName>
        <fullName evidence="8">Ammonium transporter</fullName>
    </recommendedName>
</protein>
<dbReference type="PANTHER" id="PTHR11730">
    <property type="entry name" value="AMMONIUM TRANSPORTER"/>
    <property type="match status" value="1"/>
</dbReference>
<dbReference type="GO" id="GO:0097272">
    <property type="term" value="P:ammonium homeostasis"/>
    <property type="evidence" value="ECO:0007669"/>
    <property type="project" value="TreeGrafter"/>
</dbReference>
<evidence type="ECO:0000256" key="4">
    <source>
        <dbReference type="ARBA" id="ARBA00022692"/>
    </source>
</evidence>
<accession>A0A150PJU9</accession>
<keyword evidence="3 8" id="KW-0813">Transport</keyword>
<feature type="transmembrane region" description="Helical" evidence="8">
    <location>
        <begin position="402"/>
        <end position="427"/>
    </location>
</feature>
<dbReference type="SUPFAM" id="SSF111352">
    <property type="entry name" value="Ammonium transporter"/>
    <property type="match status" value="1"/>
</dbReference>
<dbReference type="AlphaFoldDB" id="A0A150PJU9"/>
<feature type="transmembrane region" description="Helical" evidence="8">
    <location>
        <begin position="60"/>
        <end position="87"/>
    </location>
</feature>
<evidence type="ECO:0000256" key="5">
    <source>
        <dbReference type="ARBA" id="ARBA00022989"/>
    </source>
</evidence>
<gene>
    <name evidence="10" type="ORF">BE08_39325</name>
</gene>
<dbReference type="Pfam" id="PF00909">
    <property type="entry name" value="Ammonium_transp"/>
    <property type="match status" value="1"/>
</dbReference>
<feature type="domain" description="Ammonium transporter AmtB-like" evidence="9">
    <location>
        <begin position="23"/>
        <end position="454"/>
    </location>
</feature>
<name>A0A150PJU9_SORCE</name>
<feature type="transmembrane region" description="Helical" evidence="8">
    <location>
        <begin position="329"/>
        <end position="345"/>
    </location>
</feature>
<feature type="transmembrane region" description="Helical" evidence="8">
    <location>
        <begin position="269"/>
        <end position="292"/>
    </location>
</feature>
<proteinExistence type="inferred from homology"/>
<evidence type="ECO:0000256" key="1">
    <source>
        <dbReference type="ARBA" id="ARBA00004141"/>
    </source>
</evidence>
<evidence type="ECO:0000256" key="8">
    <source>
        <dbReference type="RuleBase" id="RU362002"/>
    </source>
</evidence>
<dbReference type="Gene3D" id="1.10.3430.10">
    <property type="entry name" value="Ammonium transporter AmtB like domains"/>
    <property type="match status" value="1"/>
</dbReference>
<keyword evidence="4 8" id="KW-0812">Transmembrane</keyword>
<evidence type="ECO:0000256" key="7">
    <source>
        <dbReference type="ARBA" id="ARBA00023177"/>
    </source>
</evidence>
<comment type="subcellular location">
    <subcellularLocation>
        <location evidence="8">Cell membrane</location>
        <topology evidence="8">Multi-pass membrane protein</topology>
    </subcellularLocation>
    <subcellularLocation>
        <location evidence="1">Membrane</location>
        <topology evidence="1">Multi-pass membrane protein</topology>
    </subcellularLocation>
</comment>
<keyword evidence="7 8" id="KW-0924">Ammonia transport</keyword>
<evidence type="ECO:0000313" key="11">
    <source>
        <dbReference type="Proteomes" id="UP000075420"/>
    </source>
</evidence>
<feature type="transmembrane region" description="Helical" evidence="8">
    <location>
        <begin position="20"/>
        <end position="39"/>
    </location>
</feature>
<comment type="caution">
    <text evidence="10">The sequence shown here is derived from an EMBL/GenBank/DDBJ whole genome shotgun (WGS) entry which is preliminary data.</text>
</comment>
<comment type="similarity">
    <text evidence="2 8">Belongs to the ammonia transporter channel (TC 1.A.11.2) family.</text>
</comment>
<dbReference type="GO" id="GO:0005886">
    <property type="term" value="C:plasma membrane"/>
    <property type="evidence" value="ECO:0007669"/>
    <property type="project" value="UniProtKB-SubCell"/>
</dbReference>
<feature type="transmembrane region" description="Helical" evidence="8">
    <location>
        <begin position="154"/>
        <end position="177"/>
    </location>
</feature>